<evidence type="ECO:0000259" key="1">
    <source>
        <dbReference type="PROSITE" id="PS51384"/>
    </source>
</evidence>
<sequence length="254" mass="27957">MHSISAGIRRVMARRGHQVLTCPVTFVGSRQISANYHRVTLRGEGLRGYRDPLPGDAFKLALPAVRCYTVQSFDPDSATLEFDLFVRPQGFGARWLRTARPGEELSLTGMRVDFHRVPDAHHLVIADTAGIPAAATILRSCVRAEAVARADPGDRGLLPERTRWASGALLDAVRPPDPGTQVWIGAEHAVAQQIRKYLLHECAVPQENLHASPYWTSGLDWERTFAESMRRFTDAAAAGLDTGDPLLLQALAFE</sequence>
<dbReference type="OrthoDB" id="3291337at2"/>
<evidence type="ECO:0000313" key="3">
    <source>
        <dbReference type="Proteomes" id="UP000019225"/>
    </source>
</evidence>
<dbReference type="InterPro" id="IPR007037">
    <property type="entry name" value="SIP_rossman_dom"/>
</dbReference>
<protein>
    <recommendedName>
        <fullName evidence="1">FAD-binding FR-type domain-containing protein</fullName>
    </recommendedName>
</protein>
<dbReference type="InterPro" id="IPR013113">
    <property type="entry name" value="SIP_FAD-bd"/>
</dbReference>
<dbReference type="Gene3D" id="2.40.30.10">
    <property type="entry name" value="Translation factors"/>
    <property type="match status" value="1"/>
</dbReference>
<feature type="domain" description="FAD-binding FR-type" evidence="1">
    <location>
        <begin position="19"/>
        <end position="117"/>
    </location>
</feature>
<dbReference type="CDD" id="cd06193">
    <property type="entry name" value="siderophore_interacting"/>
    <property type="match status" value="1"/>
</dbReference>
<dbReference type="GO" id="GO:0016491">
    <property type="term" value="F:oxidoreductase activity"/>
    <property type="evidence" value="ECO:0007669"/>
    <property type="project" value="InterPro"/>
</dbReference>
<name>W5W952_9PSEU</name>
<dbReference type="eggNOG" id="COG2375">
    <property type="taxonomic scope" value="Bacteria"/>
</dbReference>
<dbReference type="AlphaFoldDB" id="W5W952"/>
<dbReference type="STRING" id="1449976.KALB_3727"/>
<accession>W5W952</accession>
<evidence type="ECO:0000313" key="2">
    <source>
        <dbReference type="EMBL" id="AHH97091.1"/>
    </source>
</evidence>
<dbReference type="RefSeq" id="WP_025357198.1">
    <property type="nucleotide sequence ID" value="NZ_CP007155.1"/>
</dbReference>
<dbReference type="PANTHER" id="PTHR30157">
    <property type="entry name" value="FERRIC REDUCTASE, NADPH-DEPENDENT"/>
    <property type="match status" value="1"/>
</dbReference>
<proteinExistence type="predicted"/>
<dbReference type="EMBL" id="CP007155">
    <property type="protein sequence ID" value="AHH97091.1"/>
    <property type="molecule type" value="Genomic_DNA"/>
</dbReference>
<dbReference type="Pfam" id="PF08021">
    <property type="entry name" value="FAD_binding_9"/>
    <property type="match status" value="1"/>
</dbReference>
<organism evidence="2 3">
    <name type="scientific">Kutzneria albida DSM 43870</name>
    <dbReference type="NCBI Taxonomy" id="1449976"/>
    <lineage>
        <taxon>Bacteria</taxon>
        <taxon>Bacillati</taxon>
        <taxon>Actinomycetota</taxon>
        <taxon>Actinomycetes</taxon>
        <taxon>Pseudonocardiales</taxon>
        <taxon>Pseudonocardiaceae</taxon>
        <taxon>Kutzneria</taxon>
    </lineage>
</organism>
<dbReference type="Proteomes" id="UP000019225">
    <property type="component" value="Chromosome"/>
</dbReference>
<dbReference type="PANTHER" id="PTHR30157:SF0">
    <property type="entry name" value="NADPH-DEPENDENT FERRIC-CHELATE REDUCTASE"/>
    <property type="match status" value="1"/>
</dbReference>
<dbReference type="SUPFAM" id="SSF63380">
    <property type="entry name" value="Riboflavin synthase domain-like"/>
    <property type="match status" value="1"/>
</dbReference>
<dbReference type="InterPro" id="IPR017938">
    <property type="entry name" value="Riboflavin_synthase-like_b-brl"/>
</dbReference>
<dbReference type="PROSITE" id="PS51384">
    <property type="entry name" value="FAD_FR"/>
    <property type="match status" value="1"/>
</dbReference>
<dbReference type="KEGG" id="kal:KALB_3727"/>
<dbReference type="Gene3D" id="3.40.50.80">
    <property type="entry name" value="Nucleotide-binding domain of ferredoxin-NADP reductase (FNR) module"/>
    <property type="match status" value="1"/>
</dbReference>
<keyword evidence="3" id="KW-1185">Reference proteome</keyword>
<dbReference type="HOGENOM" id="CLU_040923_5_0_11"/>
<gene>
    <name evidence="2" type="ORF">KALB_3727</name>
</gene>
<dbReference type="InterPro" id="IPR039374">
    <property type="entry name" value="SIP_fam"/>
</dbReference>
<dbReference type="InterPro" id="IPR017927">
    <property type="entry name" value="FAD-bd_FR_type"/>
</dbReference>
<reference evidence="2 3" key="1">
    <citation type="journal article" date="2014" name="BMC Genomics">
        <title>Complete genome sequence of producer of the glycopeptide antibiotic Aculeximycin Kutzneria albida DSM 43870T, a representative of minor genus of Pseudonocardiaceae.</title>
        <authorList>
            <person name="Rebets Y."/>
            <person name="Tokovenko B."/>
            <person name="Lushchyk I."/>
            <person name="Ruckert C."/>
            <person name="Zaburannyi N."/>
            <person name="Bechthold A."/>
            <person name="Kalinowski J."/>
            <person name="Luzhetskyy A."/>
        </authorList>
    </citation>
    <scope>NUCLEOTIDE SEQUENCE [LARGE SCALE GENOMIC DNA]</scope>
    <source>
        <strain evidence="2">DSM 43870</strain>
    </source>
</reference>
<dbReference type="InterPro" id="IPR039261">
    <property type="entry name" value="FNR_nucleotide-bd"/>
</dbReference>
<dbReference type="Pfam" id="PF04954">
    <property type="entry name" value="SIP"/>
    <property type="match status" value="1"/>
</dbReference>